<keyword evidence="2" id="KW-1185">Reference proteome</keyword>
<keyword evidence="1" id="KW-0378">Hydrolase</keyword>
<dbReference type="InterPro" id="IPR009003">
    <property type="entry name" value="Peptidase_S1_PA"/>
</dbReference>
<dbReference type="PANTHER" id="PTHR43019:SF23">
    <property type="entry name" value="PROTEASE DO-LIKE 5, CHLOROPLASTIC"/>
    <property type="match status" value="1"/>
</dbReference>
<comment type="caution">
    <text evidence="1">The sequence shown here is derived from an EMBL/GenBank/DDBJ whole genome shotgun (WGS) entry which is preliminary data.</text>
</comment>
<dbReference type="PANTHER" id="PTHR43019">
    <property type="entry name" value="SERINE ENDOPROTEASE DEGS"/>
    <property type="match status" value="1"/>
</dbReference>
<dbReference type="SUPFAM" id="SSF50494">
    <property type="entry name" value="Trypsin-like serine proteases"/>
    <property type="match status" value="1"/>
</dbReference>
<dbReference type="Pfam" id="PF13365">
    <property type="entry name" value="Trypsin_2"/>
    <property type="match status" value="1"/>
</dbReference>
<reference evidence="1 2" key="1">
    <citation type="submission" date="2023-12" db="EMBL/GenBank/DDBJ databases">
        <title>Baltic Sea Cyanobacteria.</title>
        <authorList>
            <person name="Delbaje E."/>
            <person name="Fewer D.P."/>
            <person name="Shishido T.K."/>
        </authorList>
    </citation>
    <scope>NUCLEOTIDE SEQUENCE [LARGE SCALE GENOMIC DNA]</scope>
    <source>
        <strain evidence="1 2">CCNP 1315</strain>
    </source>
</reference>
<protein>
    <submittedName>
        <fullName evidence="1">Serine protease</fullName>
    </submittedName>
</protein>
<dbReference type="GO" id="GO:0008233">
    <property type="term" value="F:peptidase activity"/>
    <property type="evidence" value="ECO:0007669"/>
    <property type="project" value="UniProtKB-KW"/>
</dbReference>
<name>A0ABU5TTF4_9CYAN</name>
<evidence type="ECO:0000313" key="1">
    <source>
        <dbReference type="EMBL" id="MEA5517333.1"/>
    </source>
</evidence>
<evidence type="ECO:0000313" key="2">
    <source>
        <dbReference type="Proteomes" id="UP001301728"/>
    </source>
</evidence>
<accession>A0ABU5TTF4</accession>
<keyword evidence="1" id="KW-0645">Protease</keyword>
<organism evidence="1 2">
    <name type="scientific">Limnoraphis robusta CCNP1315</name>
    <dbReference type="NCBI Taxonomy" id="3110306"/>
    <lineage>
        <taxon>Bacteria</taxon>
        <taxon>Bacillati</taxon>
        <taxon>Cyanobacteriota</taxon>
        <taxon>Cyanophyceae</taxon>
        <taxon>Oscillatoriophycideae</taxon>
        <taxon>Oscillatoriales</taxon>
        <taxon>Sirenicapillariaceae</taxon>
        <taxon>Limnoraphis</taxon>
    </lineage>
</organism>
<dbReference type="Proteomes" id="UP001301728">
    <property type="component" value="Unassembled WGS sequence"/>
</dbReference>
<dbReference type="GO" id="GO:0006508">
    <property type="term" value="P:proteolysis"/>
    <property type="evidence" value="ECO:0007669"/>
    <property type="project" value="UniProtKB-KW"/>
</dbReference>
<gene>
    <name evidence="1" type="ORF">VB854_00065</name>
</gene>
<proteinExistence type="predicted"/>
<dbReference type="EMBL" id="JAYGHT010000001">
    <property type="protein sequence ID" value="MEA5517333.1"/>
    <property type="molecule type" value="Genomic_DNA"/>
</dbReference>
<dbReference type="Gene3D" id="2.40.10.10">
    <property type="entry name" value="Trypsin-like serine proteases"/>
    <property type="match status" value="2"/>
</dbReference>
<dbReference type="InterPro" id="IPR043504">
    <property type="entry name" value="Peptidase_S1_PA_chymotrypsin"/>
</dbReference>
<dbReference type="RefSeq" id="WP_323219228.1">
    <property type="nucleotide sequence ID" value="NZ_JAYGHT010000001.1"/>
</dbReference>
<sequence>MRVLRWFLAVLIGFGIALLIGTSAPATETLTPQQIDAMASQTTVLIAEGLKKGDLEAKQEWLPGSGVIVAKQGKTYYALTAFHVVRVKGTTYGVRTNDGQVHFVSDKNVRVFGKELGKSGEKIDGFDLALVKFESDRNYPVAVMGNSESLHSGESTYVSGWPNPEDLSARRVRVLSDNGKLNLIVDPPSEDGGYSLLYNNQTRPGMSGGPVFNTQGELIGIHGRGRGTENNCSPEDDINRSNSCGMQSIHFIDQATKVGLQLVYAEPPVQQGLIEQGRKNKARADVINNIYEDFTTEFLPSGLRDRPSSGCNFLLIPDCD</sequence>